<dbReference type="EMBL" id="JAIRAU010000012">
    <property type="protein sequence ID" value="MBZ5710190.1"/>
    <property type="molecule type" value="Genomic_DNA"/>
</dbReference>
<organism evidence="2 3">
    <name type="scientific">Nannocystis pusilla</name>
    <dbReference type="NCBI Taxonomy" id="889268"/>
    <lineage>
        <taxon>Bacteria</taxon>
        <taxon>Pseudomonadati</taxon>
        <taxon>Myxococcota</taxon>
        <taxon>Polyangia</taxon>
        <taxon>Nannocystales</taxon>
        <taxon>Nannocystaceae</taxon>
        <taxon>Nannocystis</taxon>
    </lineage>
</organism>
<dbReference type="RefSeq" id="WP_224191961.1">
    <property type="nucleotide sequence ID" value="NZ_JAIRAU010000012.1"/>
</dbReference>
<name>A0ABS7TPN5_9BACT</name>
<evidence type="ECO:0000256" key="1">
    <source>
        <dbReference type="SAM" id="SignalP"/>
    </source>
</evidence>
<keyword evidence="1" id="KW-0732">Signal</keyword>
<gene>
    <name evidence="2" type="ORF">K7C98_13070</name>
</gene>
<evidence type="ECO:0000313" key="2">
    <source>
        <dbReference type="EMBL" id="MBZ5710190.1"/>
    </source>
</evidence>
<feature type="signal peptide" evidence="1">
    <location>
        <begin position="1"/>
        <end position="23"/>
    </location>
</feature>
<keyword evidence="3" id="KW-1185">Reference proteome</keyword>
<reference evidence="2" key="1">
    <citation type="submission" date="2021-08" db="EMBL/GenBank/DDBJ databases">
        <authorList>
            <person name="Stevens D.C."/>
        </authorList>
    </citation>
    <scope>NUCLEOTIDE SEQUENCE</scope>
    <source>
        <strain evidence="2">DSM 53165</strain>
    </source>
</reference>
<accession>A0ABS7TPN5</accession>
<proteinExistence type="predicted"/>
<dbReference type="Proteomes" id="UP001139031">
    <property type="component" value="Unassembled WGS sequence"/>
</dbReference>
<protein>
    <submittedName>
        <fullName evidence="2">Uncharacterized protein</fullName>
    </submittedName>
</protein>
<feature type="chain" id="PRO_5047293288" evidence="1">
    <location>
        <begin position="24"/>
        <end position="203"/>
    </location>
</feature>
<evidence type="ECO:0000313" key="3">
    <source>
        <dbReference type="Proteomes" id="UP001139031"/>
    </source>
</evidence>
<comment type="caution">
    <text evidence="2">The sequence shown here is derived from an EMBL/GenBank/DDBJ whole genome shotgun (WGS) entry which is preliminary data.</text>
</comment>
<sequence>MITVLRHILAPILTLSLPDIAAAAPTPNDVPEAEDMLNSLQQPIDLRDVDAFIQTANGLDMRVDYHIAHGHVIIAVRLDEDGTGVTRLTLNQRVLVAQELVGGEVIAEGTAFGALTEQEAHLLAASVYQVWDHDLAFKVPVDTEGLLCSVAAGLSTLTIAAGVFSGCELATATTGTAACIGLGVQIGAATGAIVHDKCTGAQN</sequence>